<name>A0A2V3IXP9_9FLOR</name>
<gene>
    <name evidence="1" type="ORF">BWQ96_03792</name>
</gene>
<evidence type="ECO:0000313" key="1">
    <source>
        <dbReference type="EMBL" id="PXF46467.1"/>
    </source>
</evidence>
<proteinExistence type="predicted"/>
<reference evidence="1 2" key="1">
    <citation type="journal article" date="2018" name="Mol. Biol. Evol.">
        <title>Analysis of the draft genome of the red seaweed Gracilariopsis chorda provides insights into genome size evolution in Rhodophyta.</title>
        <authorList>
            <person name="Lee J."/>
            <person name="Yang E.C."/>
            <person name="Graf L."/>
            <person name="Yang J.H."/>
            <person name="Qiu H."/>
            <person name="Zel Zion U."/>
            <person name="Chan C.X."/>
            <person name="Stephens T.G."/>
            <person name="Weber A.P.M."/>
            <person name="Boo G.H."/>
            <person name="Boo S.M."/>
            <person name="Kim K.M."/>
            <person name="Shin Y."/>
            <person name="Jung M."/>
            <person name="Lee S.J."/>
            <person name="Yim H.S."/>
            <person name="Lee J.H."/>
            <person name="Bhattacharya D."/>
            <person name="Yoon H.S."/>
        </authorList>
    </citation>
    <scope>NUCLEOTIDE SEQUENCE [LARGE SCALE GENOMIC DNA]</scope>
    <source>
        <strain evidence="1 2">SKKU-2015</strain>
        <tissue evidence="1">Whole body</tissue>
    </source>
</reference>
<dbReference type="EMBL" id="NBIV01000038">
    <property type="protein sequence ID" value="PXF46467.1"/>
    <property type="molecule type" value="Genomic_DNA"/>
</dbReference>
<comment type="caution">
    <text evidence="1">The sequence shown here is derived from an EMBL/GenBank/DDBJ whole genome shotgun (WGS) entry which is preliminary data.</text>
</comment>
<evidence type="ECO:0000313" key="2">
    <source>
        <dbReference type="Proteomes" id="UP000247409"/>
    </source>
</evidence>
<sequence length="119" mass="12966">MAPALDTAQAPGKVPVRDMARVPDTALAPGMVRAQDKAPASDTVGSTFSRRRMWCRIRNGDGSNVPCLFRAALSHFSLTRGGGSGRFGAVRTWSRGYEKRKEIRVVKVRPLYSACADDK</sequence>
<organism evidence="1 2">
    <name type="scientific">Gracilariopsis chorda</name>
    <dbReference type="NCBI Taxonomy" id="448386"/>
    <lineage>
        <taxon>Eukaryota</taxon>
        <taxon>Rhodophyta</taxon>
        <taxon>Florideophyceae</taxon>
        <taxon>Rhodymeniophycidae</taxon>
        <taxon>Gracilariales</taxon>
        <taxon>Gracilariaceae</taxon>
        <taxon>Gracilariopsis</taxon>
    </lineage>
</organism>
<accession>A0A2V3IXP9</accession>
<protein>
    <submittedName>
        <fullName evidence="1">Uncharacterized protein</fullName>
    </submittedName>
</protein>
<dbReference type="AlphaFoldDB" id="A0A2V3IXP9"/>
<keyword evidence="2" id="KW-1185">Reference proteome</keyword>
<dbReference type="Proteomes" id="UP000247409">
    <property type="component" value="Unassembled WGS sequence"/>
</dbReference>